<reference evidence="2 3" key="1">
    <citation type="submission" date="2019-03" db="EMBL/GenBank/DDBJ databases">
        <title>Genomics of glacier-inhabiting Cryobacterium strains.</title>
        <authorList>
            <person name="Liu Q."/>
            <person name="Xin Y.-H."/>
        </authorList>
    </citation>
    <scope>NUCLEOTIDE SEQUENCE [LARGE SCALE GENOMIC DNA]</scope>
    <source>
        <strain evidence="2 3">Sr47</strain>
    </source>
</reference>
<feature type="transmembrane region" description="Helical" evidence="1">
    <location>
        <begin position="156"/>
        <end position="177"/>
    </location>
</feature>
<feature type="transmembrane region" description="Helical" evidence="1">
    <location>
        <begin position="60"/>
        <end position="90"/>
    </location>
</feature>
<proteinExistence type="predicted"/>
<evidence type="ECO:0000313" key="3">
    <source>
        <dbReference type="Proteomes" id="UP000297866"/>
    </source>
</evidence>
<dbReference type="OrthoDB" id="156718at2"/>
<name>A0A4R8UHE0_9MICO</name>
<feature type="non-terminal residue" evidence="2">
    <location>
        <position position="1"/>
    </location>
</feature>
<accession>A0A4R8UHE0</accession>
<protein>
    <submittedName>
        <fullName evidence="2">DUF4389 domain-containing protein</fullName>
    </submittedName>
</protein>
<dbReference type="InterPro" id="IPR025498">
    <property type="entry name" value="DUF4389"/>
</dbReference>
<dbReference type="RefSeq" id="WP_134488431.1">
    <property type="nucleotide sequence ID" value="NZ_SOEZ01000023.1"/>
</dbReference>
<dbReference type="Proteomes" id="UP000297866">
    <property type="component" value="Unassembled WGS sequence"/>
</dbReference>
<keyword evidence="1" id="KW-0812">Transmembrane</keyword>
<evidence type="ECO:0000256" key="1">
    <source>
        <dbReference type="SAM" id="Phobius"/>
    </source>
</evidence>
<dbReference type="Pfam" id="PF14333">
    <property type="entry name" value="DUF4389"/>
    <property type="match status" value="2"/>
</dbReference>
<evidence type="ECO:0000313" key="2">
    <source>
        <dbReference type="EMBL" id="TFB53881.1"/>
    </source>
</evidence>
<feature type="transmembrane region" description="Helical" evidence="1">
    <location>
        <begin position="207"/>
        <end position="225"/>
    </location>
</feature>
<dbReference type="AlphaFoldDB" id="A0A4R8UHE0"/>
<keyword evidence="1" id="KW-1133">Transmembrane helix</keyword>
<gene>
    <name evidence="2" type="ORF">E3O23_04095</name>
</gene>
<organism evidence="2 3">
    <name type="scientific">Cryobacterium tagatosivorans</name>
    <dbReference type="NCBI Taxonomy" id="1259199"/>
    <lineage>
        <taxon>Bacteria</taxon>
        <taxon>Bacillati</taxon>
        <taxon>Actinomycetota</taxon>
        <taxon>Actinomycetes</taxon>
        <taxon>Micrococcales</taxon>
        <taxon>Microbacteriaceae</taxon>
        <taxon>Cryobacterium</taxon>
    </lineage>
</organism>
<keyword evidence="3" id="KW-1185">Reference proteome</keyword>
<comment type="caution">
    <text evidence="2">The sequence shown here is derived from an EMBL/GenBank/DDBJ whole genome shotgun (WGS) entry which is preliminary data.</text>
</comment>
<dbReference type="EMBL" id="SOEZ01000023">
    <property type="protein sequence ID" value="TFB53881.1"/>
    <property type="molecule type" value="Genomic_DNA"/>
</dbReference>
<feature type="transmembrane region" description="Helical" evidence="1">
    <location>
        <begin position="232"/>
        <end position="253"/>
    </location>
</feature>
<keyword evidence="1" id="KW-0472">Membrane</keyword>
<sequence>PGAGAAPGAAGTGTAAVGGGGAGAAMTAVPPGDAEARPYPARLYGELDPQLSNWMWLVKWFLVIPHVFVLVFLWIAFAVSTIVAWFAILFTGRYPASIFEFNVGVLRWSWRVAFYAYSALGTDRYPPFTLASADYPAELEVDYPQRLSRGLVLVKSWLLAIPHLAIVAAFTGGGWTWRTPSNNNPNVYITDDYVVYGYPDDWARPNAGLSLLGLLVLVAAVILLFTGRYRRALFALILGINRWSYRVIVYTSLMRDEYPPFRLDQGGTDPAAARRYEAVAPPGP</sequence>